<dbReference type="KEGG" id="tps:THAPS_263135"/>
<keyword evidence="3" id="KW-0375">Hydrogen ion transport</keyword>
<reference evidence="7 8" key="2">
    <citation type="journal article" date="2008" name="Nature">
        <title>The Phaeodactylum genome reveals the evolutionary history of diatom genomes.</title>
        <authorList>
            <person name="Bowler C."/>
            <person name="Allen A.E."/>
            <person name="Badger J.H."/>
            <person name="Grimwood J."/>
            <person name="Jabbari K."/>
            <person name="Kuo A."/>
            <person name="Maheswari U."/>
            <person name="Martens C."/>
            <person name="Maumus F."/>
            <person name="Otillar R.P."/>
            <person name="Rayko E."/>
            <person name="Salamov A."/>
            <person name="Vandepoele K."/>
            <person name="Beszteri B."/>
            <person name="Gruber A."/>
            <person name="Heijde M."/>
            <person name="Katinka M."/>
            <person name="Mock T."/>
            <person name="Valentin K."/>
            <person name="Verret F."/>
            <person name="Berges J.A."/>
            <person name="Brownlee C."/>
            <person name="Cadoret J.P."/>
            <person name="Chiovitti A."/>
            <person name="Choi C.J."/>
            <person name="Coesel S."/>
            <person name="De Martino A."/>
            <person name="Detter J.C."/>
            <person name="Durkin C."/>
            <person name="Falciatore A."/>
            <person name="Fournet J."/>
            <person name="Haruta M."/>
            <person name="Huysman M.J."/>
            <person name="Jenkins B.D."/>
            <person name="Jiroutova K."/>
            <person name="Jorgensen R.E."/>
            <person name="Joubert Y."/>
            <person name="Kaplan A."/>
            <person name="Kroger N."/>
            <person name="Kroth P.G."/>
            <person name="La Roche J."/>
            <person name="Lindquist E."/>
            <person name="Lommer M."/>
            <person name="Martin-Jezequel V."/>
            <person name="Lopez P.J."/>
            <person name="Lucas S."/>
            <person name="Mangogna M."/>
            <person name="McGinnis K."/>
            <person name="Medlin L.K."/>
            <person name="Montsant A."/>
            <person name="Oudot-Le Secq M.P."/>
            <person name="Napoli C."/>
            <person name="Obornik M."/>
            <person name="Parker M.S."/>
            <person name="Petit J.L."/>
            <person name="Porcel B.M."/>
            <person name="Poulsen N."/>
            <person name="Robison M."/>
            <person name="Rychlewski L."/>
            <person name="Rynearson T.A."/>
            <person name="Schmutz J."/>
            <person name="Shapiro H."/>
            <person name="Siaut M."/>
            <person name="Stanley M."/>
            <person name="Sussman M.R."/>
            <person name="Taylor A.R."/>
            <person name="Vardi A."/>
            <person name="von Dassow P."/>
            <person name="Vyverman W."/>
            <person name="Willis A."/>
            <person name="Wyrwicz L.S."/>
            <person name="Rokhsar D.S."/>
            <person name="Weissenbach J."/>
            <person name="Armbrust E.V."/>
            <person name="Green B.R."/>
            <person name="Van de Peer Y."/>
            <person name="Grigoriev I.V."/>
        </authorList>
    </citation>
    <scope>NUCLEOTIDE SEQUENCE [LARGE SCALE GENOMIC DNA]</scope>
    <source>
        <strain evidence="7 8">CCMP1335</strain>
    </source>
</reference>
<accession>B5YMR4</accession>
<dbReference type="InterPro" id="IPR016024">
    <property type="entry name" value="ARM-type_fold"/>
</dbReference>
<dbReference type="EC" id="3.6.3.14" evidence="7"/>
<dbReference type="HOGENOM" id="CLU_025709_1_0_1"/>
<feature type="repeat" description="ARM" evidence="5">
    <location>
        <begin position="90"/>
        <end position="119"/>
    </location>
</feature>
<dbReference type="InterPro" id="IPR011989">
    <property type="entry name" value="ARM-like"/>
</dbReference>
<keyword evidence="4" id="KW-0406">Ion transport</keyword>
<dbReference type="SUPFAM" id="SSF48371">
    <property type="entry name" value="ARM repeat"/>
    <property type="match status" value="1"/>
</dbReference>
<dbReference type="InParanoid" id="B5YMR4"/>
<dbReference type="GeneID" id="7452279"/>
<dbReference type="RefSeq" id="XP_002296136.1">
    <property type="nucleotide sequence ID" value="XM_002296100.1"/>
</dbReference>
<feature type="non-terminal residue" evidence="7">
    <location>
        <position position="1"/>
    </location>
</feature>
<dbReference type="eggNOG" id="KOG2759">
    <property type="taxonomic scope" value="Eukaryota"/>
</dbReference>
<dbReference type="InterPro" id="IPR011987">
    <property type="entry name" value="ATPase_V1-cplx_hsu_C"/>
</dbReference>
<dbReference type="InterPro" id="IPR004908">
    <property type="entry name" value="ATPase_V1-cplx_hsu"/>
</dbReference>
<dbReference type="GO" id="GO:0046961">
    <property type="term" value="F:proton-transporting ATPase activity, rotational mechanism"/>
    <property type="evidence" value="ECO:0007669"/>
    <property type="project" value="InterPro"/>
</dbReference>
<evidence type="ECO:0000259" key="6">
    <source>
        <dbReference type="Pfam" id="PF11698"/>
    </source>
</evidence>
<feature type="domain" description="ATPase V1 complex subunit H C-terminal" evidence="6">
    <location>
        <begin position="183"/>
        <end position="299"/>
    </location>
</feature>
<dbReference type="OMA" id="LIFALWC"/>
<dbReference type="InterPro" id="IPR000225">
    <property type="entry name" value="Armadillo"/>
</dbReference>
<dbReference type="PANTHER" id="PTHR10698:SF0">
    <property type="entry name" value="V-TYPE PROTON ATPASE SUBUNIT H"/>
    <property type="match status" value="1"/>
</dbReference>
<evidence type="ECO:0000313" key="8">
    <source>
        <dbReference type="Proteomes" id="UP000001449"/>
    </source>
</evidence>
<dbReference type="Pfam" id="PF03224">
    <property type="entry name" value="V-ATPase_H_N"/>
    <property type="match status" value="1"/>
</dbReference>
<sequence length="299" mass="33233">LQALISWITSQLQSSASSSLSLVTPTLTALMSCPEARILFASSGGIGYLSRHLRNGATVQQLYELCFCLWTLTYECNSSAVVRVTFARDNAVHSLVDLVSSAPREKVVRVALSALRTLAQCTADGSPDSAGKKEVTGSTFLNEMIGCGLIKYVDQMKERQWTDPDIVEDLDVLHKLLHENFKEMSTWDVYLAEVQSGSLEWGILHTEKFFKENAKKFEGADGDFVVVKYLIALTASNDEEVQSIACYDIGEFVRHYPNGRSIARSLGAKDIVMRLVDHSNEELQRHALTAVSKMMVQNW</sequence>
<dbReference type="PaxDb" id="35128-Thaps263135"/>
<dbReference type="FunCoup" id="B5YMR4">
    <property type="interactions" value="226"/>
</dbReference>
<name>B5YMR4_THAPS</name>
<dbReference type="EMBL" id="CP001160">
    <property type="protein sequence ID" value="ACI64853.1"/>
    <property type="molecule type" value="Genomic_DNA"/>
</dbReference>
<evidence type="ECO:0000256" key="2">
    <source>
        <dbReference type="ARBA" id="ARBA00022448"/>
    </source>
</evidence>
<protein>
    <submittedName>
        <fullName evidence="7">V-type H-ATPase subunit H</fullName>
        <ecNumber evidence="7">3.6.3.14</ecNumber>
    </submittedName>
</protein>
<evidence type="ECO:0000256" key="1">
    <source>
        <dbReference type="ARBA" id="ARBA00008613"/>
    </source>
</evidence>
<evidence type="ECO:0000256" key="4">
    <source>
        <dbReference type="ARBA" id="ARBA00023065"/>
    </source>
</evidence>
<evidence type="ECO:0000256" key="5">
    <source>
        <dbReference type="PROSITE-ProRule" id="PRU00259"/>
    </source>
</evidence>
<dbReference type="AlphaFoldDB" id="B5YMR4"/>
<dbReference type="STRING" id="35128.B5YMR4"/>
<proteinExistence type="inferred from homology"/>
<dbReference type="PANTHER" id="PTHR10698">
    <property type="entry name" value="V-TYPE PROTON ATPASE SUBUNIT H"/>
    <property type="match status" value="1"/>
</dbReference>
<dbReference type="GO" id="GO:0000221">
    <property type="term" value="C:vacuolar proton-transporting V-type ATPase, V1 domain"/>
    <property type="evidence" value="ECO:0007669"/>
    <property type="project" value="InterPro"/>
</dbReference>
<dbReference type="Gene3D" id="1.25.40.150">
    <property type="entry name" value="V-type ATPase, subunit H, C-terminal domain"/>
    <property type="match status" value="1"/>
</dbReference>
<dbReference type="Proteomes" id="UP000001449">
    <property type="component" value="Chromosome 7"/>
</dbReference>
<feature type="non-terminal residue" evidence="7">
    <location>
        <position position="299"/>
    </location>
</feature>
<organism evidence="7 8">
    <name type="scientific">Thalassiosira pseudonana</name>
    <name type="common">Marine diatom</name>
    <name type="synonym">Cyclotella nana</name>
    <dbReference type="NCBI Taxonomy" id="35128"/>
    <lineage>
        <taxon>Eukaryota</taxon>
        <taxon>Sar</taxon>
        <taxon>Stramenopiles</taxon>
        <taxon>Ochrophyta</taxon>
        <taxon>Bacillariophyta</taxon>
        <taxon>Coscinodiscophyceae</taxon>
        <taxon>Thalassiosirophycidae</taxon>
        <taxon>Thalassiosirales</taxon>
        <taxon>Thalassiosiraceae</taxon>
        <taxon>Thalassiosira</taxon>
    </lineage>
</organism>
<dbReference type="GO" id="GO:0016787">
    <property type="term" value="F:hydrolase activity"/>
    <property type="evidence" value="ECO:0007669"/>
    <property type="project" value="UniProtKB-KW"/>
</dbReference>
<keyword evidence="2" id="KW-0813">Transport</keyword>
<keyword evidence="8" id="KW-1185">Reference proteome</keyword>
<evidence type="ECO:0000256" key="3">
    <source>
        <dbReference type="ARBA" id="ARBA00022781"/>
    </source>
</evidence>
<gene>
    <name evidence="7" type="ORF">THAPS_263135</name>
</gene>
<comment type="similarity">
    <text evidence="1">Belongs to the V-ATPase H subunit family.</text>
</comment>
<dbReference type="Gene3D" id="1.25.10.10">
    <property type="entry name" value="Leucine-rich Repeat Variant"/>
    <property type="match status" value="1"/>
</dbReference>
<dbReference type="Pfam" id="PF11698">
    <property type="entry name" value="V-ATPase_H_C"/>
    <property type="match status" value="1"/>
</dbReference>
<dbReference type="InterPro" id="IPR038497">
    <property type="entry name" value="ATPase_V1-cplx_hsu_C_sf"/>
</dbReference>
<dbReference type="PROSITE" id="PS50176">
    <property type="entry name" value="ARM_REPEAT"/>
    <property type="match status" value="1"/>
</dbReference>
<reference evidence="7 8" key="1">
    <citation type="journal article" date="2004" name="Science">
        <title>The genome of the diatom Thalassiosira pseudonana: ecology, evolution, and metabolism.</title>
        <authorList>
            <person name="Armbrust E.V."/>
            <person name="Berges J.A."/>
            <person name="Bowler C."/>
            <person name="Green B.R."/>
            <person name="Martinez D."/>
            <person name="Putnam N.H."/>
            <person name="Zhou S."/>
            <person name="Allen A.E."/>
            <person name="Apt K.E."/>
            <person name="Bechner M."/>
            <person name="Brzezinski M.A."/>
            <person name="Chaal B.K."/>
            <person name="Chiovitti A."/>
            <person name="Davis A.K."/>
            <person name="Demarest M.S."/>
            <person name="Detter J.C."/>
            <person name="Glavina T."/>
            <person name="Goodstein D."/>
            <person name="Hadi M.Z."/>
            <person name="Hellsten U."/>
            <person name="Hildebrand M."/>
            <person name="Jenkins B.D."/>
            <person name="Jurka J."/>
            <person name="Kapitonov V.V."/>
            <person name="Kroger N."/>
            <person name="Lau W.W."/>
            <person name="Lane T.W."/>
            <person name="Larimer F.W."/>
            <person name="Lippmeier J.C."/>
            <person name="Lucas S."/>
            <person name="Medina M."/>
            <person name="Montsant A."/>
            <person name="Obornik M."/>
            <person name="Parker M.S."/>
            <person name="Palenik B."/>
            <person name="Pazour G.J."/>
            <person name="Richardson P.M."/>
            <person name="Rynearson T.A."/>
            <person name="Saito M.A."/>
            <person name="Schwartz D.C."/>
            <person name="Thamatrakoln K."/>
            <person name="Valentin K."/>
            <person name="Vardi A."/>
            <person name="Wilkerson F.P."/>
            <person name="Rokhsar D.S."/>
        </authorList>
    </citation>
    <scope>NUCLEOTIDE SEQUENCE [LARGE SCALE GENOMIC DNA]</scope>
    <source>
        <strain evidence="7 8">CCMP1335</strain>
    </source>
</reference>
<evidence type="ECO:0000313" key="7">
    <source>
        <dbReference type="EMBL" id="ACI64853.1"/>
    </source>
</evidence>
<keyword evidence="7" id="KW-0378">Hydrolase</keyword>